<organism evidence="2 3">
    <name type="scientific">Kineococcus halophytocola</name>
    <dbReference type="NCBI Taxonomy" id="3234027"/>
    <lineage>
        <taxon>Bacteria</taxon>
        <taxon>Bacillati</taxon>
        <taxon>Actinomycetota</taxon>
        <taxon>Actinomycetes</taxon>
        <taxon>Kineosporiales</taxon>
        <taxon>Kineosporiaceae</taxon>
        <taxon>Kineococcus</taxon>
    </lineage>
</organism>
<proteinExistence type="predicted"/>
<protein>
    <submittedName>
        <fullName evidence="2">Uncharacterized protein</fullName>
    </submittedName>
</protein>
<evidence type="ECO:0000313" key="2">
    <source>
        <dbReference type="EMBL" id="MEZ0165427.1"/>
    </source>
</evidence>
<keyword evidence="3" id="KW-1185">Reference proteome</keyword>
<keyword evidence="1" id="KW-1133">Transmembrane helix</keyword>
<accession>A0ABV4H3N5</accession>
<dbReference type="RefSeq" id="WP_370441655.1">
    <property type="nucleotide sequence ID" value="NZ_JBGFTU010000012.1"/>
</dbReference>
<evidence type="ECO:0000313" key="3">
    <source>
        <dbReference type="Proteomes" id="UP001565927"/>
    </source>
</evidence>
<comment type="caution">
    <text evidence="2">The sequence shown here is derived from an EMBL/GenBank/DDBJ whole genome shotgun (WGS) entry which is preliminary data.</text>
</comment>
<sequence>MDPRPAPRTSTPRFVLACAGAGLAVALLAALAFGDSPVRAGLEGLAAVVVLLALGGAERWTRRRTGERTPPR</sequence>
<evidence type="ECO:0000256" key="1">
    <source>
        <dbReference type="SAM" id="Phobius"/>
    </source>
</evidence>
<reference evidence="2 3" key="1">
    <citation type="submission" date="2024-07" db="EMBL/GenBank/DDBJ databases">
        <authorList>
            <person name="Thanompreechachai J."/>
            <person name="Duangmal K."/>
        </authorList>
    </citation>
    <scope>NUCLEOTIDE SEQUENCE [LARGE SCALE GENOMIC DNA]</scope>
    <source>
        <strain evidence="2 3">LSe6-4</strain>
    </source>
</reference>
<dbReference type="EMBL" id="JBGFTU010000012">
    <property type="protein sequence ID" value="MEZ0165427.1"/>
    <property type="molecule type" value="Genomic_DNA"/>
</dbReference>
<dbReference type="Proteomes" id="UP001565927">
    <property type="component" value="Unassembled WGS sequence"/>
</dbReference>
<feature type="transmembrane region" description="Helical" evidence="1">
    <location>
        <begin position="44"/>
        <end position="61"/>
    </location>
</feature>
<keyword evidence="1" id="KW-0812">Transmembrane</keyword>
<name>A0ABV4H3N5_9ACTN</name>
<keyword evidence="1" id="KW-0472">Membrane</keyword>
<gene>
    <name evidence="2" type="ORF">AB2L27_11715</name>
</gene>